<gene>
    <name evidence="2" type="ORF">ACFSC2_24470</name>
</gene>
<organism evidence="2 3">
    <name type="scientific">Flavobacterium artemisiae</name>
    <dbReference type="NCBI Taxonomy" id="2126556"/>
    <lineage>
        <taxon>Bacteria</taxon>
        <taxon>Pseudomonadati</taxon>
        <taxon>Bacteroidota</taxon>
        <taxon>Flavobacteriia</taxon>
        <taxon>Flavobacteriales</taxon>
        <taxon>Flavobacteriaceae</taxon>
        <taxon>Flavobacterium</taxon>
    </lineage>
</organism>
<evidence type="ECO:0000313" key="3">
    <source>
        <dbReference type="Proteomes" id="UP001597138"/>
    </source>
</evidence>
<evidence type="ECO:0000259" key="1">
    <source>
        <dbReference type="SMART" id="SM00860"/>
    </source>
</evidence>
<dbReference type="SMART" id="SM00860">
    <property type="entry name" value="SMI1_KNR4"/>
    <property type="match status" value="1"/>
</dbReference>
<dbReference type="RefSeq" id="WP_379813727.1">
    <property type="nucleotide sequence ID" value="NZ_JBHUDZ010000018.1"/>
</dbReference>
<evidence type="ECO:0000313" key="2">
    <source>
        <dbReference type="EMBL" id="MFD1605916.1"/>
    </source>
</evidence>
<name>A0ABW4HKQ5_9FLAO</name>
<accession>A0ABW4HKQ5</accession>
<dbReference type="Proteomes" id="UP001597138">
    <property type="component" value="Unassembled WGS sequence"/>
</dbReference>
<dbReference type="Pfam" id="PF14568">
    <property type="entry name" value="SUKH_6"/>
    <property type="match status" value="1"/>
</dbReference>
<feature type="domain" description="Knr4/Smi1-like" evidence="1">
    <location>
        <begin position="10"/>
        <end position="133"/>
    </location>
</feature>
<dbReference type="InterPro" id="IPR037883">
    <property type="entry name" value="Knr4/Smi1-like_sf"/>
</dbReference>
<keyword evidence="3" id="KW-1185">Reference proteome</keyword>
<dbReference type="Gene3D" id="3.40.1580.10">
    <property type="entry name" value="SMI1/KNR4-like"/>
    <property type="match status" value="1"/>
</dbReference>
<sequence>MRKLTLYPRMGDSNMRHIENIIGTKLPEDFKDFLKTNGGLSHYERYFIAIDKTMWEVNRYLAYQDLFKLTEEFLESYKRKLVPFAFDMGGWHFCLCLDEGSDYGSIVINRWSDYLPEEQFIKITESFEDFINGLKTEEELN</sequence>
<dbReference type="SUPFAM" id="SSF160631">
    <property type="entry name" value="SMI1/KNR4-like"/>
    <property type="match status" value="1"/>
</dbReference>
<comment type="caution">
    <text evidence="2">The sequence shown here is derived from an EMBL/GenBank/DDBJ whole genome shotgun (WGS) entry which is preliminary data.</text>
</comment>
<reference evidence="3" key="1">
    <citation type="journal article" date="2019" name="Int. J. Syst. Evol. Microbiol.">
        <title>The Global Catalogue of Microorganisms (GCM) 10K type strain sequencing project: providing services to taxonomists for standard genome sequencing and annotation.</title>
        <authorList>
            <consortium name="The Broad Institute Genomics Platform"/>
            <consortium name="The Broad Institute Genome Sequencing Center for Infectious Disease"/>
            <person name="Wu L."/>
            <person name="Ma J."/>
        </authorList>
    </citation>
    <scope>NUCLEOTIDE SEQUENCE [LARGE SCALE GENOMIC DNA]</scope>
    <source>
        <strain evidence="3">CCUG 70865</strain>
    </source>
</reference>
<protein>
    <submittedName>
        <fullName evidence="2">SMI1/KNR4 family protein</fullName>
    </submittedName>
</protein>
<dbReference type="EMBL" id="JBHUDZ010000018">
    <property type="protein sequence ID" value="MFD1605916.1"/>
    <property type="molecule type" value="Genomic_DNA"/>
</dbReference>
<dbReference type="InterPro" id="IPR018958">
    <property type="entry name" value="Knr4/Smi1-like_dom"/>
</dbReference>
<proteinExistence type="predicted"/>